<dbReference type="EMBL" id="JACCFJ010000001">
    <property type="protein sequence ID" value="NYI84482.1"/>
    <property type="molecule type" value="Genomic_DNA"/>
</dbReference>
<feature type="transmembrane region" description="Helical" evidence="1">
    <location>
        <begin position="92"/>
        <end position="109"/>
    </location>
</feature>
<dbReference type="AlphaFoldDB" id="A0A853AIM1"/>
<accession>A0A853AIM1</accession>
<protein>
    <submittedName>
        <fullName evidence="3">Membrane-associated phospholipid phosphatase</fullName>
    </submittedName>
</protein>
<feature type="transmembrane region" description="Helical" evidence="1">
    <location>
        <begin position="129"/>
        <end position="148"/>
    </location>
</feature>
<sequence>MLETSRPSRGVRGDAVLVPVLLLALVATCALFVWTPFGQQLDQHLFDRADRGSAALSWATSLLAVVGDPLVLVGLLAAVVAVGALGGRLRPALAGAAAFAATVAGARLLKVLLPRPDLDVAGSTTHNSFPSGHVAAAAGLLVAVLLTLPPRARWWCAVPGAVGVAAVGAATVVAGWHRLSDVVGAVLWAAACGCAASWWSGQPGRRV</sequence>
<keyword evidence="4" id="KW-1185">Reference proteome</keyword>
<feature type="domain" description="Phosphatidic acid phosphatase type 2/haloperoxidase" evidence="2">
    <location>
        <begin position="89"/>
        <end position="197"/>
    </location>
</feature>
<keyword evidence="1" id="KW-1133">Transmembrane helix</keyword>
<feature type="transmembrane region" description="Helical" evidence="1">
    <location>
        <begin position="155"/>
        <end position="176"/>
    </location>
</feature>
<name>A0A853AIM1_9PSEU</name>
<organism evidence="3 4">
    <name type="scientific">Saccharopolyspora hordei</name>
    <dbReference type="NCBI Taxonomy" id="1838"/>
    <lineage>
        <taxon>Bacteria</taxon>
        <taxon>Bacillati</taxon>
        <taxon>Actinomycetota</taxon>
        <taxon>Actinomycetes</taxon>
        <taxon>Pseudonocardiales</taxon>
        <taxon>Pseudonocardiaceae</taxon>
        <taxon>Saccharopolyspora</taxon>
    </lineage>
</organism>
<dbReference type="Gene3D" id="1.20.144.10">
    <property type="entry name" value="Phosphatidic acid phosphatase type 2/haloperoxidase"/>
    <property type="match status" value="1"/>
</dbReference>
<dbReference type="SMART" id="SM00014">
    <property type="entry name" value="acidPPc"/>
    <property type="match status" value="1"/>
</dbReference>
<feature type="transmembrane region" description="Helical" evidence="1">
    <location>
        <begin position="182"/>
        <end position="201"/>
    </location>
</feature>
<keyword evidence="1" id="KW-0472">Membrane</keyword>
<dbReference type="RefSeq" id="WP_179721664.1">
    <property type="nucleotide sequence ID" value="NZ_BAABFH010000001.1"/>
</dbReference>
<dbReference type="SUPFAM" id="SSF48317">
    <property type="entry name" value="Acid phosphatase/Vanadium-dependent haloperoxidase"/>
    <property type="match status" value="1"/>
</dbReference>
<evidence type="ECO:0000313" key="3">
    <source>
        <dbReference type="EMBL" id="NYI84482.1"/>
    </source>
</evidence>
<dbReference type="InterPro" id="IPR036938">
    <property type="entry name" value="PAP2/HPO_sf"/>
</dbReference>
<evidence type="ECO:0000313" key="4">
    <source>
        <dbReference type="Proteomes" id="UP000587002"/>
    </source>
</evidence>
<proteinExistence type="predicted"/>
<feature type="transmembrane region" description="Helical" evidence="1">
    <location>
        <begin position="55"/>
        <end position="85"/>
    </location>
</feature>
<feature type="transmembrane region" description="Helical" evidence="1">
    <location>
        <begin position="15"/>
        <end position="35"/>
    </location>
</feature>
<dbReference type="Pfam" id="PF01569">
    <property type="entry name" value="PAP2"/>
    <property type="match status" value="1"/>
</dbReference>
<dbReference type="Proteomes" id="UP000587002">
    <property type="component" value="Unassembled WGS sequence"/>
</dbReference>
<comment type="caution">
    <text evidence="3">The sequence shown here is derived from an EMBL/GenBank/DDBJ whole genome shotgun (WGS) entry which is preliminary data.</text>
</comment>
<evidence type="ECO:0000259" key="2">
    <source>
        <dbReference type="SMART" id="SM00014"/>
    </source>
</evidence>
<gene>
    <name evidence="3" type="ORF">HNR68_003112</name>
</gene>
<reference evidence="3 4" key="1">
    <citation type="submission" date="2020-07" db="EMBL/GenBank/DDBJ databases">
        <title>Sequencing the genomes of 1000 actinobacteria strains.</title>
        <authorList>
            <person name="Klenk H.-P."/>
        </authorList>
    </citation>
    <scope>NUCLEOTIDE SEQUENCE [LARGE SCALE GENOMIC DNA]</scope>
    <source>
        <strain evidence="3 4">DSM 44065</strain>
    </source>
</reference>
<keyword evidence="1" id="KW-0812">Transmembrane</keyword>
<dbReference type="InterPro" id="IPR000326">
    <property type="entry name" value="PAP2/HPO"/>
</dbReference>
<evidence type="ECO:0000256" key="1">
    <source>
        <dbReference type="SAM" id="Phobius"/>
    </source>
</evidence>